<keyword evidence="8 12" id="KW-0472">Membrane</keyword>
<dbReference type="KEGG" id="cten:18249192"/>
<dbReference type="Proteomes" id="UP000000707">
    <property type="component" value="Unassembled WGS sequence"/>
</dbReference>
<evidence type="ECO:0000256" key="2">
    <source>
        <dbReference type="ARBA" id="ARBA00009040"/>
    </source>
</evidence>
<dbReference type="PANTHER" id="PTHR12741">
    <property type="entry name" value="LYST-INTERACTING PROTEIN LIP5 DOPAMINE RESPONSIVE PROTEIN DRG-1"/>
    <property type="match status" value="1"/>
</dbReference>
<dbReference type="InterPro" id="IPR026899">
    <property type="entry name" value="FKS1-like_dom1"/>
</dbReference>
<evidence type="ECO:0000256" key="3">
    <source>
        <dbReference type="ARBA" id="ARBA00012589"/>
    </source>
</evidence>
<evidence type="ECO:0000256" key="10">
    <source>
        <dbReference type="ARBA" id="ARBA00047777"/>
    </source>
</evidence>
<feature type="transmembrane region" description="Helical" evidence="12">
    <location>
        <begin position="1432"/>
        <end position="1451"/>
    </location>
</feature>
<dbReference type="PANTHER" id="PTHR12741:SF48">
    <property type="entry name" value="1,3-BETA-GLUCAN SYNTHASE COMPONENT FKS1-RELATED"/>
    <property type="match status" value="1"/>
</dbReference>
<evidence type="ECO:0000313" key="15">
    <source>
        <dbReference type="Proteomes" id="UP000000707"/>
    </source>
</evidence>
<organism evidence="15">
    <name type="scientific">Candida tenuis (strain ATCC 10573 / BCRC 21748 / CBS 615 / JCM 9827 / NBRC 10315 / NRRL Y-1498 / VKM Y-70)</name>
    <name type="common">Yeast</name>
    <name type="synonym">Yamadazyma tenuis</name>
    <dbReference type="NCBI Taxonomy" id="590646"/>
    <lineage>
        <taxon>Eukaryota</taxon>
        <taxon>Fungi</taxon>
        <taxon>Dikarya</taxon>
        <taxon>Ascomycota</taxon>
        <taxon>Saccharomycotina</taxon>
        <taxon>Pichiomycetes</taxon>
        <taxon>Debaryomycetaceae</taxon>
        <taxon>Yamadazyma</taxon>
    </lineage>
</organism>
<dbReference type="Pfam" id="PF14288">
    <property type="entry name" value="FKS1_dom1"/>
    <property type="match status" value="1"/>
</dbReference>
<feature type="transmembrane region" description="Helical" evidence="12">
    <location>
        <begin position="405"/>
        <end position="429"/>
    </location>
</feature>
<dbReference type="InterPro" id="IPR003440">
    <property type="entry name" value="Glyco_trans_48_dom"/>
</dbReference>
<feature type="transmembrane region" description="Helical" evidence="12">
    <location>
        <begin position="1508"/>
        <end position="1527"/>
    </location>
</feature>
<feature type="transmembrane region" description="Helical" evidence="12">
    <location>
        <begin position="1254"/>
        <end position="1277"/>
    </location>
</feature>
<dbReference type="Pfam" id="PF23605">
    <property type="entry name" value="FKS1_dom2"/>
    <property type="match status" value="1"/>
</dbReference>
<dbReference type="GO" id="GO:0051278">
    <property type="term" value="P:fungal-type cell wall polysaccharide biosynthetic process"/>
    <property type="evidence" value="ECO:0007669"/>
    <property type="project" value="TreeGrafter"/>
</dbReference>
<accession>G3BF86</accession>
<evidence type="ECO:0000256" key="7">
    <source>
        <dbReference type="ARBA" id="ARBA00022989"/>
    </source>
</evidence>
<evidence type="ECO:0000256" key="9">
    <source>
        <dbReference type="ARBA" id="ARBA00031935"/>
    </source>
</evidence>
<keyword evidence="4" id="KW-0328">Glycosyltransferase</keyword>
<comment type="similarity">
    <text evidence="2">Belongs to the glycosyltransferase 48 family.</text>
</comment>
<dbReference type="GO" id="GO:0006075">
    <property type="term" value="P:(1-&gt;3)-beta-D-glucan biosynthetic process"/>
    <property type="evidence" value="ECO:0007669"/>
    <property type="project" value="InterPro"/>
</dbReference>
<feature type="transmembrane region" description="Helical" evidence="12">
    <location>
        <begin position="1539"/>
        <end position="1557"/>
    </location>
</feature>
<comment type="catalytic activity">
    <reaction evidence="10">
        <text>[(1-&gt;3)-beta-D-glucosyl](n) + UDP-alpha-D-glucose = [(1-&gt;3)-beta-D-glucosyl](n+1) + UDP + H(+)</text>
        <dbReference type="Rhea" id="RHEA:21476"/>
        <dbReference type="Rhea" id="RHEA-COMP:11146"/>
        <dbReference type="Rhea" id="RHEA-COMP:14303"/>
        <dbReference type="ChEBI" id="CHEBI:15378"/>
        <dbReference type="ChEBI" id="CHEBI:37671"/>
        <dbReference type="ChEBI" id="CHEBI:58223"/>
        <dbReference type="ChEBI" id="CHEBI:58885"/>
        <dbReference type="EC" id="2.4.1.34"/>
    </reaction>
</comment>
<feature type="transmembrane region" description="Helical" evidence="12">
    <location>
        <begin position="368"/>
        <end position="393"/>
    </location>
</feature>
<evidence type="ECO:0000256" key="1">
    <source>
        <dbReference type="ARBA" id="ARBA00004141"/>
    </source>
</evidence>
<dbReference type="STRING" id="590646.G3BF86"/>
<evidence type="ECO:0000256" key="4">
    <source>
        <dbReference type="ARBA" id="ARBA00022676"/>
    </source>
</evidence>
<dbReference type="HOGENOM" id="CLU_000844_0_1_1"/>
<evidence type="ECO:0000256" key="12">
    <source>
        <dbReference type="SAM" id="Phobius"/>
    </source>
</evidence>
<feature type="transmembrane region" description="Helical" evidence="12">
    <location>
        <begin position="1659"/>
        <end position="1684"/>
    </location>
</feature>
<name>G3BF86_CANTC</name>
<dbReference type="GeneID" id="18249192"/>
<dbReference type="GO" id="GO:0000148">
    <property type="term" value="C:1,3-beta-D-glucan synthase complex"/>
    <property type="evidence" value="ECO:0007669"/>
    <property type="project" value="InterPro"/>
</dbReference>
<reference evidence="14 15" key="1">
    <citation type="journal article" date="2011" name="Proc. Natl. Acad. Sci. U.S.A.">
        <title>Comparative genomics of xylose-fermenting fungi for enhanced biofuel production.</title>
        <authorList>
            <person name="Wohlbach D.J."/>
            <person name="Kuo A."/>
            <person name="Sato T.K."/>
            <person name="Potts K.M."/>
            <person name="Salamov A.A."/>
            <person name="LaButti K.M."/>
            <person name="Sun H."/>
            <person name="Clum A."/>
            <person name="Pangilinan J.L."/>
            <person name="Lindquist E.A."/>
            <person name="Lucas S."/>
            <person name="Lapidus A."/>
            <person name="Jin M."/>
            <person name="Gunawan C."/>
            <person name="Balan V."/>
            <person name="Dale B.E."/>
            <person name="Jeffries T.W."/>
            <person name="Zinkel R."/>
            <person name="Barry K.W."/>
            <person name="Grigoriev I.V."/>
            <person name="Gasch A.P."/>
        </authorList>
    </citation>
    <scope>NUCLEOTIDE SEQUENCE [LARGE SCALE GENOMIC DNA]</scope>
    <source>
        <strain evidence="15">ATCC 10573 / BCRC 21748 / CBS 615 / JCM 9827 / NBRC 10315 / NRRL Y-1498 / VKM Y-70</strain>
    </source>
</reference>
<feature type="transmembrane region" description="Helical" evidence="12">
    <location>
        <begin position="1463"/>
        <end position="1496"/>
    </location>
</feature>
<dbReference type="GO" id="GO:0005886">
    <property type="term" value="C:plasma membrane"/>
    <property type="evidence" value="ECO:0007669"/>
    <property type="project" value="TreeGrafter"/>
</dbReference>
<sequence length="1739" mass="201093">MSTDNNYDTCEPTTSEALSDYQLFQDFNVPLTASHSVKEDLFSVQAYPSWCPENGAQLSQEDIKSIFFKLKAVFGFQTDSCENMFEFFMTQVDSRSSRMPCSQALLSLHSDYIGGNRSNYKKWYFMAHLELDEGITTSNIWKNYSKYARKSNRNKLTNMNNENSMLGLEIKWKTKMSKLSEADCVTQVALYLLIWGEANNVRFMPECLCFIFKCALDYYDSHLEEGKINFLQEVITPIYKFIRNQQYKMVDGNWVKNTRDHDAIIGYDDVNQFFWFPENIKRIKLADGTLLIDCPRNLRFLNFKMVMWGSCLYKTYFEKRTWLHLLTNFSRVWIIHISMFWFYTSFNSPSLYTHNYDPLTDNKPAPQVQWTIVSLGGSIACIIAFFAVIFEMVFVPRQWPGSQHLFGKLVLLLLLTMVNVAPSVYILGFLPYDAYSVHGRWVGIGQFVISITSVLYLSIKPPSTYFESIIKPNTGFIKAKIFTSSFPKLSSRGQKFSALLWLSVILLKSFESYMFLTLSLRDPIRELWSMDLSRCHGDVIFQRLLCAYHARLLLGLLFITDLVLFFLDTYLWYIILNCLFSIILSFSSGLSVCTPWRNIFLRLPERICSKLIILNGDSKTETTQLVAHIWNSIIISMYREHILPLEQAKKLIYELTDDADIGYGEKNVLVKAPSFFIFQGDNSFSMKDYITMGKEAQRRISFFAQSLTSPISEPIPTTAIPSFTVLIPHYSEKILLSLKEIIKEDKGSKVSILDYLKLLNKSDWNAFVQDTKILTNIPDRPPTPERKENHADLPYYYIGFKDSLPEYTLRTRIWASLRTQTLYRTVSGFINYEAALKILFKSEDVNFKYKNNLYPELVKDELHRFAERKFRLLISLQKYQKFSVEEKENVKYLVEAFPNIKIAYIEEESDQDTNETTYYSTLLDFTKTDSNGNFKKRLRVQLSGNPILGDGKSDNQNQSIIFYRGEYIQVIDANQDNYLEECLKIKSVLADFEEYNLDIDEEYNPNIFKPTKDPVAILGAREYIFSENIGVVGDVAAAKEQTFGTLFARTLAEIGSKLHYGHPDFLNGIFMTTRGGISKAQKGLHLNEDIYAGMMATCRGGRIKHCDYYQCGKGRDLGFNTVLNFTVKIGAGMGEQILSREHFYMGTSLPIDRFLSFYYAHAGFHLNNLFISLSVSLFMLVLLNLGALKHETIICSYGPHNPTTDIRQPLGCYNIQTVLNWVTRFVLSVFICFFISFLPLLFQELIEKGVLRAVSRIFFHFISLSPIFEVFVCQIYAKSLEDNITYGTAKYIATGRGFATVRQPFTSLFSRYSSLSLYKGSTFFLTVLFSCITMWQPSLLWFFISFISMCLAPILFNPHQFSFAKFFLDYRELMRWFSRGNYKWHNSSWYGYQKVQRSKVLGYKKTVISTYGRNVTDNRKRTSKLHQFSSQVLLPFIPLFFNLTAFMFMNAQTGVRRPKEVNPLIRIVLVALLPLMSNVVVLALGFALSCILGSIFRFRKFSSTMAAIGHGIASVITMVTFEVLLYLESWNFSRALCGFILVISIHGMLRNILFLFLTKELKDDTANHSWWSGRWFNQGLKLLVITQPVRELSVKLVEMMSFSYDFLLCQGILFCVFPLLFVPFIDKLHTIMLFWSEYNKNNFRSAIISKRLQRKRRRIVILHFILFTTMLVIFIGLATGPVFASRYIPELKEVSVFPVPDVFHKLVQPNHQNHNDTGPEAPPTVLRERPEMSSMKSVF</sequence>
<feature type="domain" description="1,3-beta-glucan synthase component FKS1-like" evidence="13">
    <location>
        <begin position="182"/>
        <end position="288"/>
    </location>
</feature>
<dbReference type="Pfam" id="PF02364">
    <property type="entry name" value="Glucan_synthase"/>
    <property type="match status" value="1"/>
</dbReference>
<feature type="transmembrane region" description="Helical" evidence="12">
    <location>
        <begin position="322"/>
        <end position="343"/>
    </location>
</feature>
<dbReference type="eggNOG" id="KOG0916">
    <property type="taxonomic scope" value="Eukaryota"/>
</dbReference>
<keyword evidence="6 12" id="KW-0812">Transmembrane</keyword>
<keyword evidence="15" id="KW-1185">Reference proteome</keyword>
<keyword evidence="5" id="KW-0808">Transferase</keyword>
<evidence type="ECO:0000256" key="8">
    <source>
        <dbReference type="ARBA" id="ARBA00023136"/>
    </source>
</evidence>
<proteinExistence type="inferred from homology"/>
<dbReference type="EMBL" id="GL996528">
    <property type="protein sequence ID" value="EGV59997.1"/>
    <property type="molecule type" value="Genomic_DNA"/>
</dbReference>
<dbReference type="InterPro" id="IPR056261">
    <property type="entry name" value="FKS1-like_dom2"/>
</dbReference>
<dbReference type="EC" id="2.4.1.34" evidence="3"/>
<dbReference type="SMART" id="SM01205">
    <property type="entry name" value="FKS1_dom1"/>
    <property type="match status" value="1"/>
</dbReference>
<dbReference type="RefSeq" id="XP_006689211.1">
    <property type="nucleotide sequence ID" value="XM_006689148.1"/>
</dbReference>
<evidence type="ECO:0000313" key="14">
    <source>
        <dbReference type="EMBL" id="EGV59997.1"/>
    </source>
</evidence>
<feature type="transmembrane region" description="Helical" evidence="12">
    <location>
        <begin position="1602"/>
        <end position="1625"/>
    </location>
</feature>
<feature type="region of interest" description="Disordered" evidence="11">
    <location>
        <begin position="1709"/>
        <end position="1739"/>
    </location>
</feature>
<evidence type="ECO:0000256" key="11">
    <source>
        <dbReference type="SAM" id="MobiDB-lite"/>
    </source>
</evidence>
<evidence type="ECO:0000259" key="13">
    <source>
        <dbReference type="SMART" id="SM01205"/>
    </source>
</evidence>
<feature type="transmembrane region" description="Helical" evidence="12">
    <location>
        <begin position="1221"/>
        <end position="1242"/>
    </location>
</feature>
<keyword evidence="7 12" id="KW-1133">Transmembrane helix</keyword>
<protein>
    <recommendedName>
        <fullName evidence="3">1,3-beta-glucan synthase</fullName>
        <ecNumber evidence="3">2.4.1.34</ecNumber>
    </recommendedName>
    <alternativeName>
        <fullName evidence="9">1,3-beta-D-glucan-UDP glucosyltransferase</fullName>
    </alternativeName>
</protein>
<feature type="transmembrane region" description="Helical" evidence="12">
    <location>
        <begin position="1339"/>
        <end position="1356"/>
    </location>
</feature>
<comment type="subcellular location">
    <subcellularLocation>
        <location evidence="1">Membrane</location>
        <topology evidence="1">Multi-pass membrane protein</topology>
    </subcellularLocation>
</comment>
<feature type="transmembrane region" description="Helical" evidence="12">
    <location>
        <begin position="441"/>
        <end position="459"/>
    </location>
</feature>
<dbReference type="OrthoDB" id="1880850at2759"/>
<dbReference type="GO" id="GO:0003843">
    <property type="term" value="F:1,3-beta-D-glucan synthase activity"/>
    <property type="evidence" value="ECO:0007669"/>
    <property type="project" value="UniProtKB-EC"/>
</dbReference>
<gene>
    <name evidence="14" type="ORF">CANTEDRAFT_126740</name>
</gene>
<evidence type="ECO:0000256" key="6">
    <source>
        <dbReference type="ARBA" id="ARBA00022692"/>
    </source>
</evidence>
<evidence type="ECO:0000256" key="5">
    <source>
        <dbReference type="ARBA" id="ARBA00022679"/>
    </source>
</evidence>